<evidence type="ECO:0000313" key="3">
    <source>
        <dbReference type="Proteomes" id="UP001243330"/>
    </source>
</evidence>
<organism evidence="2 3">
    <name type="scientific">Colletotrichum chrysophilum</name>
    <dbReference type="NCBI Taxonomy" id="1836956"/>
    <lineage>
        <taxon>Eukaryota</taxon>
        <taxon>Fungi</taxon>
        <taxon>Dikarya</taxon>
        <taxon>Ascomycota</taxon>
        <taxon>Pezizomycotina</taxon>
        <taxon>Sordariomycetes</taxon>
        <taxon>Hypocreomycetidae</taxon>
        <taxon>Glomerellales</taxon>
        <taxon>Glomerellaceae</taxon>
        <taxon>Colletotrichum</taxon>
        <taxon>Colletotrichum gloeosporioides species complex</taxon>
    </lineage>
</organism>
<dbReference type="EMBL" id="JAQOWY010000287">
    <property type="protein sequence ID" value="KAK1845043.1"/>
    <property type="molecule type" value="Genomic_DNA"/>
</dbReference>
<protein>
    <submittedName>
        <fullName evidence="2">Uncharacterized protein</fullName>
    </submittedName>
</protein>
<sequence length="85" mass="8653">MKFHASVGLLLLQGASIVAGLCTCLATTQNGRENDIEAGKRCCKGTGDKLSGNLCNAASFDAFASCCASQKGSESVTPSGFDCTL</sequence>
<keyword evidence="3" id="KW-1185">Reference proteome</keyword>
<dbReference type="Proteomes" id="UP001243330">
    <property type="component" value="Unassembled WGS sequence"/>
</dbReference>
<feature type="signal peptide" evidence="1">
    <location>
        <begin position="1"/>
        <end position="20"/>
    </location>
</feature>
<evidence type="ECO:0000313" key="2">
    <source>
        <dbReference type="EMBL" id="KAK1845043.1"/>
    </source>
</evidence>
<comment type="caution">
    <text evidence="2">The sequence shown here is derived from an EMBL/GenBank/DDBJ whole genome shotgun (WGS) entry which is preliminary data.</text>
</comment>
<gene>
    <name evidence="2" type="ORF">CCHR01_12310</name>
</gene>
<keyword evidence="1" id="KW-0732">Signal</keyword>
<feature type="chain" id="PRO_5042272975" evidence="1">
    <location>
        <begin position="21"/>
        <end position="85"/>
    </location>
</feature>
<dbReference type="AlphaFoldDB" id="A0AAD9EE95"/>
<reference evidence="2" key="1">
    <citation type="submission" date="2023-01" db="EMBL/GenBank/DDBJ databases">
        <title>Colletotrichum chrysophilum M932 genome sequence.</title>
        <authorList>
            <person name="Baroncelli R."/>
        </authorList>
    </citation>
    <scope>NUCLEOTIDE SEQUENCE</scope>
    <source>
        <strain evidence="2">M932</strain>
    </source>
</reference>
<name>A0AAD9EE95_9PEZI</name>
<evidence type="ECO:0000256" key="1">
    <source>
        <dbReference type="SAM" id="SignalP"/>
    </source>
</evidence>
<proteinExistence type="predicted"/>
<accession>A0AAD9EE95</accession>